<keyword evidence="2 4" id="KW-0728">SH3 domain</keyword>
<feature type="compositionally biased region" description="Polar residues" evidence="5">
    <location>
        <begin position="459"/>
        <end position="479"/>
    </location>
</feature>
<evidence type="ECO:0000256" key="4">
    <source>
        <dbReference type="PROSITE-ProRule" id="PRU00192"/>
    </source>
</evidence>
<organism evidence="7 8">
    <name type="scientific">Balaenoptera physalus</name>
    <name type="common">Fin whale</name>
    <name type="synonym">Balaena physalus</name>
    <dbReference type="NCBI Taxonomy" id="9770"/>
    <lineage>
        <taxon>Eukaryota</taxon>
        <taxon>Metazoa</taxon>
        <taxon>Chordata</taxon>
        <taxon>Craniata</taxon>
        <taxon>Vertebrata</taxon>
        <taxon>Euteleostomi</taxon>
        <taxon>Mammalia</taxon>
        <taxon>Eutheria</taxon>
        <taxon>Laurasiatheria</taxon>
        <taxon>Artiodactyla</taxon>
        <taxon>Whippomorpha</taxon>
        <taxon>Cetacea</taxon>
        <taxon>Mysticeti</taxon>
        <taxon>Balaenopteridae</taxon>
        <taxon>Balaenoptera</taxon>
    </lineage>
</organism>
<feature type="non-terminal residue" evidence="7">
    <location>
        <position position="1"/>
    </location>
</feature>
<dbReference type="InterPro" id="IPR051576">
    <property type="entry name" value="PX-Rho_GAP"/>
</dbReference>
<dbReference type="FunFam" id="3.30.1520.10:FF:000095">
    <property type="entry name" value="Rho GTPase-activating protein 33"/>
    <property type="match status" value="1"/>
</dbReference>
<evidence type="ECO:0000313" key="7">
    <source>
        <dbReference type="EMBL" id="KAB0394193.1"/>
    </source>
</evidence>
<dbReference type="OrthoDB" id="5873004at2759"/>
<dbReference type="SUPFAM" id="SSF64268">
    <property type="entry name" value="PX domain"/>
    <property type="match status" value="1"/>
</dbReference>
<evidence type="ECO:0000256" key="3">
    <source>
        <dbReference type="ARBA" id="ARBA00022468"/>
    </source>
</evidence>
<keyword evidence="8" id="KW-1185">Reference proteome</keyword>
<dbReference type="SUPFAM" id="SSF50044">
    <property type="entry name" value="SH3-domain"/>
    <property type="match status" value="1"/>
</dbReference>
<feature type="compositionally biased region" description="Low complexity" evidence="5">
    <location>
        <begin position="504"/>
        <end position="537"/>
    </location>
</feature>
<dbReference type="SMART" id="SM00324">
    <property type="entry name" value="RhoGAP"/>
    <property type="match status" value="1"/>
</dbReference>
<dbReference type="GO" id="GO:0005654">
    <property type="term" value="C:nucleoplasm"/>
    <property type="evidence" value="ECO:0007669"/>
    <property type="project" value="TreeGrafter"/>
</dbReference>
<dbReference type="InterPro" id="IPR008936">
    <property type="entry name" value="Rho_GTPase_activation_prot"/>
</dbReference>
<accession>A0A643C1R3</accession>
<dbReference type="GO" id="GO:0005794">
    <property type="term" value="C:Golgi apparatus"/>
    <property type="evidence" value="ECO:0007669"/>
    <property type="project" value="TreeGrafter"/>
</dbReference>
<evidence type="ECO:0000256" key="1">
    <source>
        <dbReference type="ARBA" id="ARBA00008795"/>
    </source>
</evidence>
<evidence type="ECO:0000256" key="5">
    <source>
        <dbReference type="SAM" id="MobiDB-lite"/>
    </source>
</evidence>
<dbReference type="Pfam" id="PF00620">
    <property type="entry name" value="RhoGAP"/>
    <property type="match status" value="1"/>
</dbReference>
<reference evidence="7 8" key="1">
    <citation type="journal article" date="2019" name="PLoS ONE">
        <title>Genomic analyses reveal an absence of contemporary introgressive admixture between fin whales and blue whales, despite known hybrids.</title>
        <authorList>
            <person name="Westbury M.V."/>
            <person name="Petersen B."/>
            <person name="Lorenzen E.D."/>
        </authorList>
    </citation>
    <scope>NUCLEOTIDE SEQUENCE [LARGE SCALE GENOMIC DNA]</scope>
    <source>
        <strain evidence="7">FinWhale-01</strain>
    </source>
</reference>
<feature type="compositionally biased region" description="Pro residues" evidence="5">
    <location>
        <begin position="1"/>
        <end position="10"/>
    </location>
</feature>
<keyword evidence="3" id="KW-0343">GTPase activation</keyword>
<protein>
    <recommendedName>
        <fullName evidence="6">SH3 domain-containing protein</fullName>
    </recommendedName>
</protein>
<dbReference type="Proteomes" id="UP000437017">
    <property type="component" value="Unassembled WGS sequence"/>
</dbReference>
<dbReference type="EMBL" id="SGJD01002880">
    <property type="protein sequence ID" value="KAB0394193.1"/>
    <property type="molecule type" value="Genomic_DNA"/>
</dbReference>
<dbReference type="GO" id="GO:0005886">
    <property type="term" value="C:plasma membrane"/>
    <property type="evidence" value="ECO:0007669"/>
    <property type="project" value="TreeGrafter"/>
</dbReference>
<dbReference type="GO" id="GO:0005938">
    <property type="term" value="C:cell cortex"/>
    <property type="evidence" value="ECO:0007669"/>
    <property type="project" value="TreeGrafter"/>
</dbReference>
<dbReference type="SUPFAM" id="SSF48350">
    <property type="entry name" value="GTPase activation domain, GAP"/>
    <property type="match status" value="1"/>
</dbReference>
<dbReference type="PANTHER" id="PTHR15729">
    <property type="entry name" value="CDC42 GTPASE-ACTIVATING PROTEIN"/>
    <property type="match status" value="1"/>
</dbReference>
<dbReference type="Pfam" id="PF00018">
    <property type="entry name" value="SH3_1"/>
    <property type="match status" value="1"/>
</dbReference>
<dbReference type="GO" id="GO:0001650">
    <property type="term" value="C:fibrillar center"/>
    <property type="evidence" value="ECO:0007669"/>
    <property type="project" value="TreeGrafter"/>
</dbReference>
<proteinExistence type="inferred from homology"/>
<comment type="caution">
    <text evidence="7">The sequence shown here is derived from an EMBL/GenBank/DDBJ whole genome shotgun (WGS) entry which is preliminary data.</text>
</comment>
<evidence type="ECO:0000313" key="8">
    <source>
        <dbReference type="Proteomes" id="UP000437017"/>
    </source>
</evidence>
<dbReference type="GO" id="GO:0015629">
    <property type="term" value="C:actin cytoskeleton"/>
    <property type="evidence" value="ECO:0007669"/>
    <property type="project" value="TreeGrafter"/>
</dbReference>
<dbReference type="GO" id="GO:0035091">
    <property type="term" value="F:phosphatidylinositol binding"/>
    <property type="evidence" value="ECO:0007669"/>
    <property type="project" value="InterPro"/>
</dbReference>
<dbReference type="AlphaFoldDB" id="A0A643C1R3"/>
<feature type="domain" description="SH3" evidence="6">
    <location>
        <begin position="196"/>
        <end position="258"/>
    </location>
</feature>
<evidence type="ECO:0000259" key="6">
    <source>
        <dbReference type="PROSITE" id="PS50002"/>
    </source>
</evidence>
<dbReference type="Gene3D" id="1.10.555.10">
    <property type="entry name" value="Rho GTPase activation protein"/>
    <property type="match status" value="2"/>
</dbReference>
<dbReference type="CDD" id="cd11835">
    <property type="entry name" value="SH3_ARHGAP32_33"/>
    <property type="match status" value="1"/>
</dbReference>
<feature type="region of interest" description="Disordered" evidence="5">
    <location>
        <begin position="1"/>
        <end position="27"/>
    </location>
</feature>
<dbReference type="InterPro" id="IPR000198">
    <property type="entry name" value="RhoGAP_dom"/>
</dbReference>
<dbReference type="InterPro" id="IPR001452">
    <property type="entry name" value="SH3_domain"/>
</dbReference>
<dbReference type="Gene3D" id="3.30.1520.10">
    <property type="entry name" value="Phox-like domain"/>
    <property type="match status" value="1"/>
</dbReference>
<dbReference type="InterPro" id="IPR036871">
    <property type="entry name" value="PX_dom_sf"/>
</dbReference>
<feature type="non-terminal residue" evidence="7">
    <location>
        <position position="567"/>
    </location>
</feature>
<feature type="region of interest" description="Disordered" evidence="5">
    <location>
        <begin position="264"/>
        <end position="286"/>
    </location>
</feature>
<name>A0A643C1R3_BALPH</name>
<dbReference type="PROSITE" id="PS50002">
    <property type="entry name" value="SH3"/>
    <property type="match status" value="1"/>
</dbReference>
<dbReference type="Gene3D" id="2.30.30.40">
    <property type="entry name" value="SH3 Domains"/>
    <property type="match status" value="1"/>
</dbReference>
<dbReference type="GO" id="GO:0005096">
    <property type="term" value="F:GTPase activator activity"/>
    <property type="evidence" value="ECO:0007669"/>
    <property type="project" value="UniProtKB-KW"/>
</dbReference>
<dbReference type="PANTHER" id="PTHR15729:SF11">
    <property type="entry name" value="RHO GTPASE-ACTIVATING PROTEIN 33"/>
    <property type="match status" value="1"/>
</dbReference>
<comment type="similarity">
    <text evidence="1">Belongs to the PX domain-containing GAP family.</text>
</comment>
<dbReference type="SMART" id="SM00326">
    <property type="entry name" value="SH3"/>
    <property type="match status" value="1"/>
</dbReference>
<dbReference type="GO" id="GO:0007264">
    <property type="term" value="P:small GTPase-mediated signal transduction"/>
    <property type="evidence" value="ECO:0007669"/>
    <property type="project" value="TreeGrafter"/>
</dbReference>
<feature type="region of interest" description="Disordered" evidence="5">
    <location>
        <begin position="411"/>
        <end position="537"/>
    </location>
</feature>
<gene>
    <name evidence="7" type="ORF">E2I00_015259</name>
</gene>
<evidence type="ECO:0000256" key="2">
    <source>
        <dbReference type="ARBA" id="ARBA00022443"/>
    </source>
</evidence>
<feature type="region of interest" description="Disordered" evidence="5">
    <location>
        <begin position="49"/>
        <end position="76"/>
    </location>
</feature>
<dbReference type="InterPro" id="IPR036028">
    <property type="entry name" value="SH3-like_dom_sf"/>
</dbReference>
<sequence>RPCSSSPPPQTTHEEADLPSAQPLPPPDLPLFSLLRAVYGAIRARRPRLTDNNAPVPLPPAGGPSVKGKPGKRLSAPRGPFPRLADCAHFHYENVDFGHIQLLLSPEREGPSFSGENELVFGVQVTCQGRSWPVLRSYDDFRSLDAHLHRCIFDRRFSCLPELPPPPEGARAAQMLVPLLLQYLETLSGLVDSNLNCGPVLTWMERYTAQAPDELSFEVGDIVSVIDMPPTEDRSWWRGKRGFQVGFFPSECVELFTERLGPGLKGDADGPPGGVPAPQGISSLTSAVPRPRGKLAGLLRTFMHSRPSRQRLRQRGILRQRVFGCDLGEHLSNSGQDVPQVLRCCSEFIEAHGVVDGIYRLSGVSSNIQRLRTLEYLLRHLARMARHSANTSMHARNLAIVWAPNLLRRKGERGEKQRKPGGSSWKTFFALGRGPSIPRKKPLPWLGGTRARPPPSGSRPDTVTLRSTKSEESLSSQASGAGLQRLHRLRRPHSSSDAFPVGPAPAGSCESLSSSEPSEPSESSSSESSSSESSAAGLGALSGSYPWLLLLSPPGVPTILPRGPQTR</sequence>